<dbReference type="PANTHER" id="PTHR33198:SF19">
    <property type="entry name" value="CCHC-TYPE DOMAIN-CONTAINING PROTEIN"/>
    <property type="match status" value="1"/>
</dbReference>
<dbReference type="Proteomes" id="UP000092462">
    <property type="component" value="Unassembled WGS sequence"/>
</dbReference>
<feature type="domain" description="Retrotransposon gag" evidence="2">
    <location>
        <begin position="67"/>
        <end position="148"/>
    </location>
</feature>
<proteinExistence type="predicted"/>
<sequence length="220" mass="25016">MTSTGSTERIGPTGFVGHIEPYVPGDDFVICIERLEKIFLINQVESEQLKHGYLVGFIGQEAYKVLKSTLHLHTVDSRTYEQSVEVLKAKYAPKKSVIAERFKFYKREQENGESIRDYVVELQILAETCKFGDFLSSALRDKFVMGLQDSHVQIKLLSLDQGFEESVKVAMASELASNSVDAMKPRVDALKRGHQRDFGSSTSLKRRQRERNFPGWPHPC</sequence>
<evidence type="ECO:0000313" key="3">
    <source>
        <dbReference type="EnsemblMetazoa" id="PPAI009549-PA"/>
    </source>
</evidence>
<evidence type="ECO:0000313" key="4">
    <source>
        <dbReference type="Proteomes" id="UP000092462"/>
    </source>
</evidence>
<feature type="region of interest" description="Disordered" evidence="1">
    <location>
        <begin position="194"/>
        <end position="220"/>
    </location>
</feature>
<dbReference type="Pfam" id="PF03732">
    <property type="entry name" value="Retrotrans_gag"/>
    <property type="match status" value="1"/>
</dbReference>
<dbReference type="InterPro" id="IPR005162">
    <property type="entry name" value="Retrotrans_gag_dom"/>
</dbReference>
<evidence type="ECO:0000259" key="2">
    <source>
        <dbReference type="Pfam" id="PF03732"/>
    </source>
</evidence>
<dbReference type="VEuPathDB" id="VectorBase:PPAI009549"/>
<accession>A0A1B0DMF7</accession>
<evidence type="ECO:0000256" key="1">
    <source>
        <dbReference type="SAM" id="MobiDB-lite"/>
    </source>
</evidence>
<protein>
    <recommendedName>
        <fullName evidence="2">Retrotransposon gag domain-containing protein</fullName>
    </recommendedName>
</protein>
<organism evidence="3 4">
    <name type="scientific">Phlebotomus papatasi</name>
    <name type="common">Sandfly</name>
    <dbReference type="NCBI Taxonomy" id="29031"/>
    <lineage>
        <taxon>Eukaryota</taxon>
        <taxon>Metazoa</taxon>
        <taxon>Ecdysozoa</taxon>
        <taxon>Arthropoda</taxon>
        <taxon>Hexapoda</taxon>
        <taxon>Insecta</taxon>
        <taxon>Pterygota</taxon>
        <taxon>Neoptera</taxon>
        <taxon>Endopterygota</taxon>
        <taxon>Diptera</taxon>
        <taxon>Nematocera</taxon>
        <taxon>Psychodoidea</taxon>
        <taxon>Psychodidae</taxon>
        <taxon>Phlebotomus</taxon>
        <taxon>Phlebotomus</taxon>
    </lineage>
</organism>
<dbReference type="PANTHER" id="PTHR33198">
    <property type="entry name" value="ANK_REP_REGION DOMAIN-CONTAINING PROTEIN-RELATED"/>
    <property type="match status" value="1"/>
</dbReference>
<name>A0A1B0DMF7_PHLPP</name>
<dbReference type="EnsemblMetazoa" id="PPAI009549-RA">
    <property type="protein sequence ID" value="PPAI009549-PA"/>
    <property type="gene ID" value="PPAI009549"/>
</dbReference>
<keyword evidence="4" id="KW-1185">Reference proteome</keyword>
<reference evidence="3" key="1">
    <citation type="submission" date="2022-08" db="UniProtKB">
        <authorList>
            <consortium name="EnsemblMetazoa"/>
        </authorList>
    </citation>
    <scope>IDENTIFICATION</scope>
    <source>
        <strain evidence="3">Israel</strain>
    </source>
</reference>
<dbReference type="VEuPathDB" id="VectorBase:PPAPM1_003956"/>
<dbReference type="AlphaFoldDB" id="A0A1B0DMF7"/>
<dbReference type="EMBL" id="AJVK01001248">
    <property type="status" value="NOT_ANNOTATED_CDS"/>
    <property type="molecule type" value="Genomic_DNA"/>
</dbReference>